<evidence type="ECO:0000313" key="4">
    <source>
        <dbReference type="Proteomes" id="UP001234581"/>
    </source>
</evidence>
<dbReference type="PROSITE" id="PS50181">
    <property type="entry name" value="FBOX"/>
    <property type="match status" value="1"/>
</dbReference>
<dbReference type="Gene3D" id="3.80.10.10">
    <property type="entry name" value="Ribonuclease Inhibitor"/>
    <property type="match status" value="1"/>
</dbReference>
<sequence length="584" mass="67794">MIILPSTQASSSTKIPPSESPHPSTSLLPSLPPSDKPPRHPQLMPSLSSSSFERLKPRTLDERTEIVALNMIILEPREPDGYLLAGKLYEKQHRYTAARAIYAHSRYRVPYTHKRYDELHLGLKRIDMKRASFVHLLPYDVIGIIFSHLTSDELLQCANVSLSWNFFILQWLEFWGRLIDEGYNMNPTMAFSFLDVAKNEEERRRLCIQSKENKTTNKPMRMSNALLSSMLMFVTVPGASCNIREIHFERVILQAKHMELLVEGVQSPNTKIERLSFYHVDIGNETYALVALLVGRRSQLKHFSLKENWRVDYRGRMHYGKPFRVPNIGGYRTISWCPPYYAYMLITLDLSMGYNTIIEGTLLPDLIKRCPYLKRLRISFNDIIPHGEIMRAAVDHCHSLKDLLVMDVGGMVLFEKNRREGIFDDSKKEGLQRFVLYDSDEGSKRLRNLDDALHVIKKHHTTLSVFQLGLSSVLINNRFLMSLTHYGFPQLRELYLQNHLPYATLPIVLDGPTFSQFIIALAQCCPKLQILHVFERRLHTLETFYPFTDDDVLYLIKHCCFLQRMKIDTIGRHLYMESDLTRTD</sequence>
<feature type="domain" description="F-box" evidence="2">
    <location>
        <begin position="131"/>
        <end position="178"/>
    </location>
</feature>
<dbReference type="EMBL" id="JARTCD010000059">
    <property type="protein sequence ID" value="KAJ8654587.1"/>
    <property type="molecule type" value="Genomic_DNA"/>
</dbReference>
<feature type="region of interest" description="Disordered" evidence="1">
    <location>
        <begin position="1"/>
        <end position="55"/>
    </location>
</feature>
<comment type="caution">
    <text evidence="3">The sequence shown here is derived from an EMBL/GenBank/DDBJ whole genome shotgun (WGS) entry which is preliminary data.</text>
</comment>
<dbReference type="Pfam" id="PF00646">
    <property type="entry name" value="F-box"/>
    <property type="match status" value="1"/>
</dbReference>
<keyword evidence="4" id="KW-1185">Reference proteome</keyword>
<dbReference type="InterPro" id="IPR001810">
    <property type="entry name" value="F-box_dom"/>
</dbReference>
<reference evidence="3 4" key="1">
    <citation type="submission" date="2023-03" db="EMBL/GenBank/DDBJ databases">
        <title>Genome sequence of Lichtheimia ornata CBS 291.66.</title>
        <authorList>
            <person name="Mohabir J.T."/>
            <person name="Shea T.P."/>
            <person name="Kurbessoian T."/>
            <person name="Berby B."/>
            <person name="Fontaine J."/>
            <person name="Livny J."/>
            <person name="Gnirke A."/>
            <person name="Stajich J.E."/>
            <person name="Cuomo C.A."/>
        </authorList>
    </citation>
    <scope>NUCLEOTIDE SEQUENCE [LARGE SCALE GENOMIC DNA]</scope>
    <source>
        <strain evidence="3">CBS 291.66</strain>
    </source>
</reference>
<evidence type="ECO:0000313" key="3">
    <source>
        <dbReference type="EMBL" id="KAJ8654587.1"/>
    </source>
</evidence>
<dbReference type="Gene3D" id="1.20.1280.50">
    <property type="match status" value="1"/>
</dbReference>
<evidence type="ECO:0000256" key="1">
    <source>
        <dbReference type="SAM" id="MobiDB-lite"/>
    </source>
</evidence>
<protein>
    <recommendedName>
        <fullName evidence="2">F-box domain-containing protein</fullName>
    </recommendedName>
</protein>
<dbReference type="AlphaFoldDB" id="A0AAD7UXM9"/>
<feature type="compositionally biased region" description="Polar residues" evidence="1">
    <location>
        <begin position="1"/>
        <end position="15"/>
    </location>
</feature>
<dbReference type="GeneID" id="83217174"/>
<accession>A0AAD7UXM9</accession>
<dbReference type="SUPFAM" id="SSF52047">
    <property type="entry name" value="RNI-like"/>
    <property type="match status" value="1"/>
</dbReference>
<organism evidence="3 4">
    <name type="scientific">Lichtheimia ornata</name>
    <dbReference type="NCBI Taxonomy" id="688661"/>
    <lineage>
        <taxon>Eukaryota</taxon>
        <taxon>Fungi</taxon>
        <taxon>Fungi incertae sedis</taxon>
        <taxon>Mucoromycota</taxon>
        <taxon>Mucoromycotina</taxon>
        <taxon>Mucoromycetes</taxon>
        <taxon>Mucorales</taxon>
        <taxon>Lichtheimiaceae</taxon>
        <taxon>Lichtheimia</taxon>
    </lineage>
</organism>
<dbReference type="RefSeq" id="XP_058339501.1">
    <property type="nucleotide sequence ID" value="XM_058489755.1"/>
</dbReference>
<proteinExistence type="predicted"/>
<gene>
    <name evidence="3" type="ORF">O0I10_009769</name>
</gene>
<name>A0AAD7UXM9_9FUNG</name>
<evidence type="ECO:0000259" key="2">
    <source>
        <dbReference type="PROSITE" id="PS50181"/>
    </source>
</evidence>
<dbReference type="InterPro" id="IPR032675">
    <property type="entry name" value="LRR_dom_sf"/>
</dbReference>
<dbReference type="Proteomes" id="UP001234581">
    <property type="component" value="Unassembled WGS sequence"/>
</dbReference>